<dbReference type="Gene3D" id="3.30.70.260">
    <property type="match status" value="1"/>
</dbReference>
<dbReference type="Gene3D" id="2.160.20.70">
    <property type="match status" value="1"/>
</dbReference>
<evidence type="ECO:0000313" key="9">
    <source>
        <dbReference type="EMBL" id="SHO47296.1"/>
    </source>
</evidence>
<keyword evidence="2 6" id="KW-0132">Cell division</keyword>
<gene>
    <name evidence="6" type="primary">minC</name>
    <name evidence="9" type="ORF">SAMN02745220_01817</name>
</gene>
<organism evidence="9 10">
    <name type="scientific">Desulfopila aestuarii DSM 18488</name>
    <dbReference type="NCBI Taxonomy" id="1121416"/>
    <lineage>
        <taxon>Bacteria</taxon>
        <taxon>Pseudomonadati</taxon>
        <taxon>Thermodesulfobacteriota</taxon>
        <taxon>Desulfobulbia</taxon>
        <taxon>Desulfobulbales</taxon>
        <taxon>Desulfocapsaceae</taxon>
        <taxon>Desulfopila</taxon>
    </lineage>
</organism>
<keyword evidence="4 6" id="KW-0131">Cell cycle</keyword>
<dbReference type="HAMAP" id="MF_00267">
    <property type="entry name" value="MinC"/>
    <property type="match status" value="1"/>
</dbReference>
<dbReference type="InterPro" id="IPR007874">
    <property type="entry name" value="MinC_N"/>
</dbReference>
<evidence type="ECO:0000256" key="3">
    <source>
        <dbReference type="ARBA" id="ARBA00023210"/>
    </source>
</evidence>
<dbReference type="NCBIfam" id="TIGR01222">
    <property type="entry name" value="minC"/>
    <property type="match status" value="1"/>
</dbReference>
<dbReference type="Proteomes" id="UP000184603">
    <property type="component" value="Unassembled WGS sequence"/>
</dbReference>
<keyword evidence="10" id="KW-1185">Reference proteome</keyword>
<evidence type="ECO:0000256" key="6">
    <source>
        <dbReference type="HAMAP-Rule" id="MF_00267"/>
    </source>
</evidence>
<dbReference type="PANTHER" id="PTHR34108:SF1">
    <property type="entry name" value="SEPTUM SITE-DETERMINING PROTEIN MINC"/>
    <property type="match status" value="1"/>
</dbReference>
<dbReference type="GO" id="GO:0051302">
    <property type="term" value="P:regulation of cell division"/>
    <property type="evidence" value="ECO:0007669"/>
    <property type="project" value="InterPro"/>
</dbReference>
<dbReference type="STRING" id="1121416.SAMN02745220_01817"/>
<evidence type="ECO:0000313" key="10">
    <source>
        <dbReference type="Proteomes" id="UP000184603"/>
    </source>
</evidence>
<sequence length="280" mass="29539">MSLLYVSLSPSRHEYMNSINTTFDTPVLELKGSIMTVIVLHLKATDAGRLYPQLEQKIGKAQAFFRNAPVLIDLSDLGEAEQLALDFTELASTLRGMGVVPVGVRGSARSQNERILHAGLGLLPAVKAERSVAATESQPSTIQDTTQEAEEAKLVANAPQQTSSAIPTKVITQPVRSGQQVFAPEGDLVILSSVNAGAELLAAGNIHVYGALRGRAMAGINGDATARIFSLQCNPELVAIAGEYLVNESLAPSCINQCVLVSLGSKGLQFDVTGSFTPAP</sequence>
<evidence type="ECO:0000256" key="1">
    <source>
        <dbReference type="ARBA" id="ARBA00006291"/>
    </source>
</evidence>
<comment type="similarity">
    <text evidence="1 6">Belongs to the MinC family.</text>
</comment>
<dbReference type="GO" id="GO:0000902">
    <property type="term" value="P:cell morphogenesis"/>
    <property type="evidence" value="ECO:0007669"/>
    <property type="project" value="InterPro"/>
</dbReference>
<dbReference type="Pfam" id="PF05209">
    <property type="entry name" value="MinC_N"/>
    <property type="match status" value="1"/>
</dbReference>
<dbReference type="SUPFAM" id="SSF63848">
    <property type="entry name" value="Cell-division inhibitor MinC, C-terminal domain"/>
    <property type="match status" value="1"/>
</dbReference>
<evidence type="ECO:0000259" key="7">
    <source>
        <dbReference type="Pfam" id="PF03775"/>
    </source>
</evidence>
<comment type="subunit">
    <text evidence="6">Interacts with MinD and FtsZ.</text>
</comment>
<dbReference type="PANTHER" id="PTHR34108">
    <property type="entry name" value="SEPTUM SITE-DETERMINING PROTEIN MINC"/>
    <property type="match status" value="1"/>
</dbReference>
<proteinExistence type="inferred from homology"/>
<dbReference type="InterPro" id="IPR005526">
    <property type="entry name" value="Septum_form_inhib_MinC_C"/>
</dbReference>
<reference evidence="9 10" key="1">
    <citation type="submission" date="2016-12" db="EMBL/GenBank/DDBJ databases">
        <authorList>
            <person name="Song W.-J."/>
            <person name="Kurnit D.M."/>
        </authorList>
    </citation>
    <scope>NUCLEOTIDE SEQUENCE [LARGE SCALE GENOMIC DNA]</scope>
    <source>
        <strain evidence="9 10">DSM 18488</strain>
    </source>
</reference>
<feature type="domain" description="Septum formation inhibitor MinC N-terminal" evidence="8">
    <location>
        <begin position="28"/>
        <end position="101"/>
    </location>
</feature>
<evidence type="ECO:0000256" key="4">
    <source>
        <dbReference type="ARBA" id="ARBA00023306"/>
    </source>
</evidence>
<dbReference type="GO" id="GO:0000917">
    <property type="term" value="P:division septum assembly"/>
    <property type="evidence" value="ECO:0007669"/>
    <property type="project" value="UniProtKB-KW"/>
</dbReference>
<dbReference type="InterPro" id="IPR016098">
    <property type="entry name" value="CAP/MinC_C"/>
</dbReference>
<dbReference type="InterPro" id="IPR013033">
    <property type="entry name" value="MinC"/>
</dbReference>
<name>A0A1M7Y4T5_9BACT</name>
<accession>A0A1M7Y4T5</accession>
<evidence type="ECO:0000256" key="5">
    <source>
        <dbReference type="ARBA" id="ARBA00025606"/>
    </source>
</evidence>
<dbReference type="EMBL" id="FRFE01000007">
    <property type="protein sequence ID" value="SHO47296.1"/>
    <property type="molecule type" value="Genomic_DNA"/>
</dbReference>
<evidence type="ECO:0000259" key="8">
    <source>
        <dbReference type="Pfam" id="PF05209"/>
    </source>
</evidence>
<dbReference type="Pfam" id="PF03775">
    <property type="entry name" value="MinC_C"/>
    <property type="match status" value="1"/>
</dbReference>
<keyword evidence="3 6" id="KW-0717">Septation</keyword>
<dbReference type="GO" id="GO:1901891">
    <property type="term" value="P:regulation of cell septum assembly"/>
    <property type="evidence" value="ECO:0007669"/>
    <property type="project" value="InterPro"/>
</dbReference>
<evidence type="ECO:0000256" key="2">
    <source>
        <dbReference type="ARBA" id="ARBA00022618"/>
    </source>
</evidence>
<comment type="function">
    <text evidence="5 6">Cell division inhibitor that blocks the formation of polar Z ring septums. Rapidly oscillates between the poles of the cell to destabilize FtsZ filaments that have formed before they mature into polar Z rings. Prevents FtsZ polymerization.</text>
</comment>
<dbReference type="InterPro" id="IPR036145">
    <property type="entry name" value="MinC_C_sf"/>
</dbReference>
<feature type="domain" description="Septum formation inhibitor MinC C-terminal" evidence="7">
    <location>
        <begin position="170"/>
        <end position="263"/>
    </location>
</feature>
<protein>
    <recommendedName>
        <fullName evidence="6">Probable septum site-determining protein MinC</fullName>
    </recommendedName>
</protein>
<dbReference type="AlphaFoldDB" id="A0A1M7Y4T5"/>